<dbReference type="InterPro" id="IPR021109">
    <property type="entry name" value="Peptidase_aspartic_dom_sf"/>
</dbReference>
<evidence type="ECO:0000256" key="11">
    <source>
        <dbReference type="PIRSR" id="PIRSR601461-1"/>
    </source>
</evidence>
<evidence type="ECO:0000256" key="1">
    <source>
        <dbReference type="ARBA" id="ARBA00004193"/>
    </source>
</evidence>
<dbReference type="FunFam" id="2.40.70.10:FF:000012">
    <property type="entry name" value="Aspartyl protease family protein 1"/>
    <property type="match status" value="1"/>
</dbReference>
<dbReference type="PROSITE" id="PS00141">
    <property type="entry name" value="ASP_PROTEASE"/>
    <property type="match status" value="1"/>
</dbReference>
<reference evidence="15" key="2">
    <citation type="submission" date="2023-06" db="EMBL/GenBank/DDBJ databases">
        <authorList>
            <person name="Ma L."/>
            <person name="Liu K.-W."/>
            <person name="Li Z."/>
            <person name="Hsiao Y.-Y."/>
            <person name="Qi Y."/>
            <person name="Fu T."/>
            <person name="Tang G."/>
            <person name="Zhang D."/>
            <person name="Sun W.-H."/>
            <person name="Liu D.-K."/>
            <person name="Li Y."/>
            <person name="Chen G.-Z."/>
            <person name="Liu X.-D."/>
            <person name="Liao X.-Y."/>
            <person name="Jiang Y.-T."/>
            <person name="Yu X."/>
            <person name="Hao Y."/>
            <person name="Huang J."/>
            <person name="Zhao X.-W."/>
            <person name="Ke S."/>
            <person name="Chen Y.-Y."/>
            <person name="Wu W.-L."/>
            <person name="Hsu J.-L."/>
            <person name="Lin Y.-F."/>
            <person name="Huang M.-D."/>
            <person name="Li C.-Y."/>
            <person name="Huang L."/>
            <person name="Wang Z.-W."/>
            <person name="Zhao X."/>
            <person name="Zhong W.-Y."/>
            <person name="Peng D.-H."/>
            <person name="Ahmad S."/>
            <person name="Lan S."/>
            <person name="Zhang J.-S."/>
            <person name="Tsai W.-C."/>
            <person name="Van De Peer Y."/>
            <person name="Liu Z.-J."/>
        </authorList>
    </citation>
    <scope>NUCLEOTIDE SEQUENCE</scope>
    <source>
        <strain evidence="15">CP</strain>
        <tissue evidence="15">Leaves</tissue>
    </source>
</reference>
<keyword evidence="6 12" id="KW-0064">Aspartyl protease</keyword>
<evidence type="ECO:0000256" key="10">
    <source>
        <dbReference type="ARBA" id="ARBA00023288"/>
    </source>
</evidence>
<dbReference type="Pfam" id="PF14541">
    <property type="entry name" value="TAXi_C"/>
    <property type="match status" value="1"/>
</dbReference>
<dbReference type="Gene3D" id="2.40.70.10">
    <property type="entry name" value="Acid Proteases"/>
    <property type="match status" value="2"/>
</dbReference>
<feature type="domain" description="Peptidase A1" evidence="14">
    <location>
        <begin position="118"/>
        <end position="463"/>
    </location>
</feature>
<keyword evidence="5" id="KW-0732">Signal</keyword>
<evidence type="ECO:0000256" key="4">
    <source>
        <dbReference type="ARBA" id="ARBA00022670"/>
    </source>
</evidence>
<comment type="caution">
    <text evidence="15">The sequence shown here is derived from an EMBL/GenBank/DDBJ whole genome shotgun (WGS) entry which is preliminary data.</text>
</comment>
<keyword evidence="4 12" id="KW-0645">Protease</keyword>
<evidence type="ECO:0000259" key="14">
    <source>
        <dbReference type="PROSITE" id="PS51767"/>
    </source>
</evidence>
<evidence type="ECO:0000256" key="5">
    <source>
        <dbReference type="ARBA" id="ARBA00022729"/>
    </source>
</evidence>
<dbReference type="PROSITE" id="PS51767">
    <property type="entry name" value="PEPTIDASE_A1"/>
    <property type="match status" value="1"/>
</dbReference>
<protein>
    <submittedName>
        <fullName evidence="15">Aspartic proteinase-like protein 1</fullName>
    </submittedName>
</protein>
<dbReference type="InterPro" id="IPR001461">
    <property type="entry name" value="Aspartic_peptidase_A1"/>
</dbReference>
<dbReference type="EMBL" id="JAUJYO010000006">
    <property type="protein sequence ID" value="KAK1314012.1"/>
    <property type="molecule type" value="Genomic_DNA"/>
</dbReference>
<proteinExistence type="inferred from homology"/>
<dbReference type="GO" id="GO:0004190">
    <property type="term" value="F:aspartic-type endopeptidase activity"/>
    <property type="evidence" value="ECO:0007669"/>
    <property type="project" value="UniProtKB-KW"/>
</dbReference>
<organism evidence="15 16">
    <name type="scientific">Acorus calamus</name>
    <name type="common">Sweet flag</name>
    <dbReference type="NCBI Taxonomy" id="4465"/>
    <lineage>
        <taxon>Eukaryota</taxon>
        <taxon>Viridiplantae</taxon>
        <taxon>Streptophyta</taxon>
        <taxon>Embryophyta</taxon>
        <taxon>Tracheophyta</taxon>
        <taxon>Spermatophyta</taxon>
        <taxon>Magnoliopsida</taxon>
        <taxon>Liliopsida</taxon>
        <taxon>Acoraceae</taxon>
        <taxon>Acorus</taxon>
    </lineage>
</organism>
<keyword evidence="10" id="KW-0449">Lipoprotein</keyword>
<evidence type="ECO:0000313" key="16">
    <source>
        <dbReference type="Proteomes" id="UP001180020"/>
    </source>
</evidence>
<evidence type="ECO:0000256" key="8">
    <source>
        <dbReference type="ARBA" id="ARBA00023136"/>
    </source>
</evidence>
<dbReference type="FunFam" id="2.40.70.10:FF:000014">
    <property type="entry name" value="Aspartyl protease family protein 1"/>
    <property type="match status" value="1"/>
</dbReference>
<keyword evidence="7 12" id="KW-0378">Hydrolase</keyword>
<keyword evidence="16" id="KW-1185">Reference proteome</keyword>
<evidence type="ECO:0000256" key="12">
    <source>
        <dbReference type="RuleBase" id="RU000454"/>
    </source>
</evidence>
<dbReference type="PANTHER" id="PTHR13683:SF743">
    <property type="entry name" value="ASPARTIC PROTEINASE-LIKE PROTEIN 1"/>
    <property type="match status" value="1"/>
</dbReference>
<keyword evidence="3" id="KW-1003">Cell membrane</keyword>
<dbReference type="AlphaFoldDB" id="A0AAV9EKU6"/>
<sequence>METAAGVERGRIVVSVLLLGLCILSRLSSAKTFSSRLIHRFSDEARERLAAQAAAGVSLHGAGGLPRRGSLEYYGELVRRDLRRQGLSKLGRGGRYDLLFPSEGSETAGLGNEFGWLHYTWIDVGTPNVSFLVGLDAGSDLLWLPCDCLQCAPLSSHDNSLDKDLSMYKPAESSSSKHLYCSHELCALGPNCESPKQICPYTVSYYSENTSSSGILIEDTLYLASSGSHASKSSVQASVIIGCGRKQSGSYLDGIAPDGLMGLGFGDISVPSVLAKAGLVHNSFSMCFGEDNSGTILFGDEGAANQQSTPFLTYDGKYLTYIVEVERICIGTTCLGQTGFEALVDSGSSFTFLPDGVYQRVTAEFDKRMNASRSVHDGYPWEFCYKASSLEMPDIPKVTIMLSANKTFVVNSPIFNYYGKEGDLAGFCLALQTAGENVGTIGQNFMTGYRMVFDRENLKLGWSQSDCGELDNSTGVPSPHDRPENPLPTNEQQSPPGNRAIPSAVAGRAPLNPSSASQHAFWRSPWRFFPLFFTFSVISAR</sequence>
<evidence type="ECO:0000256" key="3">
    <source>
        <dbReference type="ARBA" id="ARBA00022475"/>
    </source>
</evidence>
<dbReference type="SUPFAM" id="SSF50630">
    <property type="entry name" value="Acid proteases"/>
    <property type="match status" value="1"/>
</dbReference>
<keyword evidence="8" id="KW-0472">Membrane</keyword>
<dbReference type="Proteomes" id="UP001180020">
    <property type="component" value="Unassembled WGS sequence"/>
</dbReference>
<name>A0AAV9EKU6_ACOCL</name>
<comment type="subcellular location">
    <subcellularLocation>
        <location evidence="1">Cell membrane</location>
        <topology evidence="1">Lipid-anchor</topology>
    </subcellularLocation>
</comment>
<dbReference type="GO" id="GO:0005886">
    <property type="term" value="C:plasma membrane"/>
    <property type="evidence" value="ECO:0007669"/>
    <property type="project" value="UniProtKB-SubCell"/>
</dbReference>
<dbReference type="PANTHER" id="PTHR13683">
    <property type="entry name" value="ASPARTYL PROTEASES"/>
    <property type="match status" value="1"/>
</dbReference>
<feature type="compositionally biased region" description="Polar residues" evidence="13">
    <location>
        <begin position="487"/>
        <end position="496"/>
    </location>
</feature>
<feature type="active site" evidence="11">
    <location>
        <position position="136"/>
    </location>
</feature>
<evidence type="ECO:0000256" key="2">
    <source>
        <dbReference type="ARBA" id="ARBA00007447"/>
    </source>
</evidence>
<dbReference type="InterPro" id="IPR001969">
    <property type="entry name" value="Aspartic_peptidase_AS"/>
</dbReference>
<dbReference type="InterPro" id="IPR033121">
    <property type="entry name" value="PEPTIDASE_A1"/>
</dbReference>
<accession>A0AAV9EKU6</accession>
<feature type="active site" evidence="11">
    <location>
        <position position="345"/>
    </location>
</feature>
<evidence type="ECO:0000256" key="9">
    <source>
        <dbReference type="ARBA" id="ARBA00023180"/>
    </source>
</evidence>
<evidence type="ECO:0000256" key="7">
    <source>
        <dbReference type="ARBA" id="ARBA00022801"/>
    </source>
</evidence>
<dbReference type="GO" id="GO:0006508">
    <property type="term" value="P:proteolysis"/>
    <property type="evidence" value="ECO:0007669"/>
    <property type="project" value="UniProtKB-KW"/>
</dbReference>
<dbReference type="InterPro" id="IPR032861">
    <property type="entry name" value="TAXi_N"/>
</dbReference>
<keyword evidence="9" id="KW-0325">Glycoprotein</keyword>
<dbReference type="PRINTS" id="PR00792">
    <property type="entry name" value="PEPSIN"/>
</dbReference>
<dbReference type="InterPro" id="IPR032799">
    <property type="entry name" value="TAXi_C"/>
</dbReference>
<evidence type="ECO:0000313" key="15">
    <source>
        <dbReference type="EMBL" id="KAK1314012.1"/>
    </source>
</evidence>
<evidence type="ECO:0000256" key="13">
    <source>
        <dbReference type="SAM" id="MobiDB-lite"/>
    </source>
</evidence>
<feature type="region of interest" description="Disordered" evidence="13">
    <location>
        <begin position="469"/>
        <end position="511"/>
    </location>
</feature>
<evidence type="ECO:0000256" key="6">
    <source>
        <dbReference type="ARBA" id="ARBA00022750"/>
    </source>
</evidence>
<comment type="similarity">
    <text evidence="2 12">Belongs to the peptidase A1 family.</text>
</comment>
<gene>
    <name evidence="15" type="ORF">QJS10_CPA06g00603</name>
</gene>
<reference evidence="15" key="1">
    <citation type="journal article" date="2023" name="Nat. Commun.">
        <title>Diploid and tetraploid genomes of Acorus and the evolution of monocots.</title>
        <authorList>
            <person name="Ma L."/>
            <person name="Liu K.W."/>
            <person name="Li Z."/>
            <person name="Hsiao Y.Y."/>
            <person name="Qi Y."/>
            <person name="Fu T."/>
            <person name="Tang G.D."/>
            <person name="Zhang D."/>
            <person name="Sun W.H."/>
            <person name="Liu D.K."/>
            <person name="Li Y."/>
            <person name="Chen G.Z."/>
            <person name="Liu X.D."/>
            <person name="Liao X.Y."/>
            <person name="Jiang Y.T."/>
            <person name="Yu X."/>
            <person name="Hao Y."/>
            <person name="Huang J."/>
            <person name="Zhao X.W."/>
            <person name="Ke S."/>
            <person name="Chen Y.Y."/>
            <person name="Wu W.L."/>
            <person name="Hsu J.L."/>
            <person name="Lin Y.F."/>
            <person name="Huang M.D."/>
            <person name="Li C.Y."/>
            <person name="Huang L."/>
            <person name="Wang Z.W."/>
            <person name="Zhao X."/>
            <person name="Zhong W.Y."/>
            <person name="Peng D.H."/>
            <person name="Ahmad S."/>
            <person name="Lan S."/>
            <person name="Zhang J.S."/>
            <person name="Tsai W.C."/>
            <person name="Van de Peer Y."/>
            <person name="Liu Z.J."/>
        </authorList>
    </citation>
    <scope>NUCLEOTIDE SEQUENCE</scope>
    <source>
        <strain evidence="15">CP</strain>
    </source>
</reference>
<dbReference type="Pfam" id="PF14543">
    <property type="entry name" value="TAXi_N"/>
    <property type="match status" value="1"/>
</dbReference>